<evidence type="ECO:0000313" key="1">
    <source>
        <dbReference type="EMBL" id="KAF9077555.1"/>
    </source>
</evidence>
<evidence type="ECO:0000313" key="2">
    <source>
        <dbReference type="Proteomes" id="UP000772434"/>
    </source>
</evidence>
<dbReference type="Proteomes" id="UP000772434">
    <property type="component" value="Unassembled WGS sequence"/>
</dbReference>
<sequence length="202" mass="22886">MSYHNSIHPTITLQNASYYSSLGGAVRGAPQSSFMIPNRKRVPQSIYHPNDKWRAQTGRLTVHPPIAIDFKGYSRQGMKMSEIYARGSYALSQMMEGADDRVLARTGLKRITLHIRWPGYDSYDHCKWIRSIELNTSSGPITRAELAAAVSQNFYRYFDVIASTPVMDWYLGPKGITFDKLVLVSIINVFEDAWQADVAVDF</sequence>
<dbReference type="EMBL" id="JADNRY010000003">
    <property type="protein sequence ID" value="KAF9077555.1"/>
    <property type="molecule type" value="Genomic_DNA"/>
</dbReference>
<dbReference type="OrthoDB" id="2662268at2759"/>
<organism evidence="1 2">
    <name type="scientific">Rhodocollybia butyracea</name>
    <dbReference type="NCBI Taxonomy" id="206335"/>
    <lineage>
        <taxon>Eukaryota</taxon>
        <taxon>Fungi</taxon>
        <taxon>Dikarya</taxon>
        <taxon>Basidiomycota</taxon>
        <taxon>Agaricomycotina</taxon>
        <taxon>Agaricomycetes</taxon>
        <taxon>Agaricomycetidae</taxon>
        <taxon>Agaricales</taxon>
        <taxon>Marasmiineae</taxon>
        <taxon>Omphalotaceae</taxon>
        <taxon>Rhodocollybia</taxon>
    </lineage>
</organism>
<accession>A0A9P5Q9S9</accession>
<name>A0A9P5Q9S9_9AGAR</name>
<dbReference type="AlphaFoldDB" id="A0A9P5Q9S9"/>
<gene>
    <name evidence="1" type="ORF">BDP27DRAFT_1208445</name>
</gene>
<proteinExistence type="predicted"/>
<comment type="caution">
    <text evidence="1">The sequence shown here is derived from an EMBL/GenBank/DDBJ whole genome shotgun (WGS) entry which is preliminary data.</text>
</comment>
<reference evidence="1" key="1">
    <citation type="submission" date="2020-11" db="EMBL/GenBank/DDBJ databases">
        <authorList>
            <consortium name="DOE Joint Genome Institute"/>
            <person name="Ahrendt S."/>
            <person name="Riley R."/>
            <person name="Andreopoulos W."/>
            <person name="Labutti K."/>
            <person name="Pangilinan J."/>
            <person name="Ruiz-Duenas F.J."/>
            <person name="Barrasa J.M."/>
            <person name="Sanchez-Garcia M."/>
            <person name="Camarero S."/>
            <person name="Miyauchi S."/>
            <person name="Serrano A."/>
            <person name="Linde D."/>
            <person name="Babiker R."/>
            <person name="Drula E."/>
            <person name="Ayuso-Fernandez I."/>
            <person name="Pacheco R."/>
            <person name="Padilla G."/>
            <person name="Ferreira P."/>
            <person name="Barriuso J."/>
            <person name="Kellner H."/>
            <person name="Castanera R."/>
            <person name="Alfaro M."/>
            <person name="Ramirez L."/>
            <person name="Pisabarro A.G."/>
            <person name="Kuo A."/>
            <person name="Tritt A."/>
            <person name="Lipzen A."/>
            <person name="He G."/>
            <person name="Yan M."/>
            <person name="Ng V."/>
            <person name="Cullen D."/>
            <person name="Martin F."/>
            <person name="Rosso M.-N."/>
            <person name="Henrissat B."/>
            <person name="Hibbett D."/>
            <person name="Martinez A.T."/>
            <person name="Grigoriev I.V."/>
        </authorList>
    </citation>
    <scope>NUCLEOTIDE SEQUENCE</scope>
    <source>
        <strain evidence="1">AH 40177</strain>
    </source>
</reference>
<protein>
    <submittedName>
        <fullName evidence="1">Uncharacterized protein</fullName>
    </submittedName>
</protein>
<keyword evidence="2" id="KW-1185">Reference proteome</keyword>